<reference evidence="1" key="1">
    <citation type="submission" date="2018-05" db="EMBL/GenBank/DDBJ databases">
        <authorList>
            <person name="Lanie J.A."/>
            <person name="Ng W.-L."/>
            <person name="Kazmierczak K.M."/>
            <person name="Andrzejewski T.M."/>
            <person name="Davidsen T.M."/>
            <person name="Wayne K.J."/>
            <person name="Tettelin H."/>
            <person name="Glass J.I."/>
            <person name="Rusch D."/>
            <person name="Podicherti R."/>
            <person name="Tsui H.-C.T."/>
            <person name="Winkler M.E."/>
        </authorList>
    </citation>
    <scope>NUCLEOTIDE SEQUENCE</scope>
</reference>
<proteinExistence type="predicted"/>
<accession>A0A383DEU7</accession>
<protein>
    <recommendedName>
        <fullName evidence="2">Glycosyltransferase 2-like domain-containing protein</fullName>
    </recommendedName>
</protein>
<dbReference type="AlphaFoldDB" id="A0A383DEU7"/>
<dbReference type="EMBL" id="UINC01216749">
    <property type="protein sequence ID" value="SVE43016.1"/>
    <property type="molecule type" value="Genomic_DNA"/>
</dbReference>
<sequence>MRIATIILGRNLPETTDALVERFRAQDTSDNDIYVVESGTQQDRLSKYSTSWANWDDALKNGLRFARGFNFGLLDLIRRGIFADYDYFLLTRNTVEFDGPLASILLDEAAQHPDVGILSPCEEGWAEREYLDGRATAYVWHINHLVWLVSRP</sequence>
<name>A0A383DEU7_9ZZZZ</name>
<evidence type="ECO:0008006" key="2">
    <source>
        <dbReference type="Google" id="ProtNLM"/>
    </source>
</evidence>
<evidence type="ECO:0000313" key="1">
    <source>
        <dbReference type="EMBL" id="SVE43016.1"/>
    </source>
</evidence>
<organism evidence="1">
    <name type="scientific">marine metagenome</name>
    <dbReference type="NCBI Taxonomy" id="408172"/>
    <lineage>
        <taxon>unclassified sequences</taxon>
        <taxon>metagenomes</taxon>
        <taxon>ecological metagenomes</taxon>
    </lineage>
</organism>
<feature type="non-terminal residue" evidence="1">
    <location>
        <position position="152"/>
    </location>
</feature>
<gene>
    <name evidence="1" type="ORF">METZ01_LOCUS495870</name>
</gene>